<protein>
    <submittedName>
        <fullName evidence="2">Uncharacterized protein</fullName>
    </submittedName>
</protein>
<sequence>MKMKDKKAKIPLIFLFMLLLLLSLLLLSSFSSLPPSTFSFPSSSRRSLKKNKSISDVDEKMWMQHHDFQKKERMDIEIADYTGTGANNHHDPGSPPGTTT</sequence>
<dbReference type="Proteomes" id="UP000030748">
    <property type="component" value="Unassembled WGS sequence"/>
</dbReference>
<dbReference type="EMBL" id="KI632211">
    <property type="protein sequence ID" value="EYU22301.1"/>
    <property type="molecule type" value="Genomic_DNA"/>
</dbReference>
<evidence type="ECO:0000256" key="1">
    <source>
        <dbReference type="SAM" id="MobiDB-lite"/>
    </source>
</evidence>
<dbReference type="OrthoDB" id="747636at2759"/>
<dbReference type="PANTHER" id="PTHR33474:SF28">
    <property type="entry name" value="OS01G0815400 PROTEIN"/>
    <property type="match status" value="1"/>
</dbReference>
<evidence type="ECO:0000313" key="3">
    <source>
        <dbReference type="Proteomes" id="UP000030748"/>
    </source>
</evidence>
<dbReference type="eggNOG" id="KOG0800">
    <property type="taxonomic scope" value="Eukaryota"/>
</dbReference>
<dbReference type="KEGG" id="egt:105975053"/>
<name>A0A022Q2S3_ERYGU</name>
<dbReference type="AlphaFoldDB" id="A0A022Q2S3"/>
<keyword evidence="3" id="KW-1185">Reference proteome</keyword>
<evidence type="ECO:0000313" key="2">
    <source>
        <dbReference type="EMBL" id="EYU22301.1"/>
    </source>
</evidence>
<dbReference type="PANTHER" id="PTHR33474">
    <property type="entry name" value="TRANSMEMBRANE PROTEIN"/>
    <property type="match status" value="1"/>
</dbReference>
<organism evidence="2 3">
    <name type="scientific">Erythranthe guttata</name>
    <name type="common">Yellow monkey flower</name>
    <name type="synonym">Mimulus guttatus</name>
    <dbReference type="NCBI Taxonomy" id="4155"/>
    <lineage>
        <taxon>Eukaryota</taxon>
        <taxon>Viridiplantae</taxon>
        <taxon>Streptophyta</taxon>
        <taxon>Embryophyta</taxon>
        <taxon>Tracheophyta</taxon>
        <taxon>Spermatophyta</taxon>
        <taxon>Magnoliopsida</taxon>
        <taxon>eudicotyledons</taxon>
        <taxon>Gunneridae</taxon>
        <taxon>Pentapetalae</taxon>
        <taxon>asterids</taxon>
        <taxon>lamiids</taxon>
        <taxon>Lamiales</taxon>
        <taxon>Phrymaceae</taxon>
        <taxon>Erythranthe</taxon>
    </lineage>
</organism>
<accession>A0A022Q2S3</accession>
<reference evidence="2 3" key="1">
    <citation type="journal article" date="2013" name="Proc. Natl. Acad. Sci. U.S.A.">
        <title>Fine-scale variation in meiotic recombination in Mimulus inferred from population shotgun sequencing.</title>
        <authorList>
            <person name="Hellsten U."/>
            <person name="Wright K.M."/>
            <person name="Jenkins J."/>
            <person name="Shu S."/>
            <person name="Yuan Y."/>
            <person name="Wessler S.R."/>
            <person name="Schmutz J."/>
            <person name="Willis J.H."/>
            <person name="Rokhsar D.S."/>
        </authorList>
    </citation>
    <scope>NUCLEOTIDE SEQUENCE [LARGE SCALE GENOMIC DNA]</scope>
    <source>
        <strain evidence="3">cv. DUN x IM62</strain>
    </source>
</reference>
<feature type="region of interest" description="Disordered" evidence="1">
    <location>
        <begin position="80"/>
        <end position="100"/>
    </location>
</feature>
<proteinExistence type="predicted"/>
<gene>
    <name evidence="2" type="ORF">MIMGU_mgv1a016930mg</name>
</gene>
<dbReference type="OMA" id="LMDHELK"/>